<accession>A0ABW2R7X2</accession>
<dbReference type="Pfam" id="PF17805">
    <property type="entry name" value="AsnC_trans_reg2"/>
    <property type="match status" value="2"/>
</dbReference>
<keyword evidence="9" id="KW-1185">Reference proteome</keyword>
<feature type="domain" description="Siroheme decarboxylase NirL-like HTH" evidence="7">
    <location>
        <begin position="10"/>
        <end position="42"/>
    </location>
</feature>
<feature type="domain" description="Siroheme decarboxylase AsnC-like ligand binding" evidence="6">
    <location>
        <begin position="230"/>
        <end position="316"/>
    </location>
</feature>
<evidence type="ECO:0000259" key="7">
    <source>
        <dbReference type="Pfam" id="PF22451"/>
    </source>
</evidence>
<dbReference type="EC" id="4.1.1.111" evidence="4"/>
<evidence type="ECO:0000259" key="6">
    <source>
        <dbReference type="Pfam" id="PF17805"/>
    </source>
</evidence>
<name>A0ABW2R7X2_9BURK</name>
<dbReference type="EMBL" id="JBHTBX010000003">
    <property type="protein sequence ID" value="MFC7434164.1"/>
    <property type="molecule type" value="Genomic_DNA"/>
</dbReference>
<evidence type="ECO:0000256" key="2">
    <source>
        <dbReference type="ARBA" id="ARBA00023444"/>
    </source>
</evidence>
<protein>
    <recommendedName>
        <fullName evidence="4">siroheme decarboxylase</fullName>
        <ecNumber evidence="4">4.1.1.111</ecNumber>
    </recommendedName>
</protein>
<feature type="domain" description="Siroheme decarboxylase AsnC-like ligand binding" evidence="6">
    <location>
        <begin position="68"/>
        <end position="133"/>
    </location>
</feature>
<dbReference type="PANTHER" id="PTHR43413:SF1">
    <property type="entry name" value="SIROHEME DECARBOXYLASE NIRL SUBUNIT"/>
    <property type="match status" value="1"/>
</dbReference>
<comment type="similarity">
    <text evidence="3">Belongs to the Ahb/Nir family.</text>
</comment>
<evidence type="ECO:0000256" key="5">
    <source>
        <dbReference type="ARBA" id="ARBA00048470"/>
    </source>
</evidence>
<evidence type="ECO:0000256" key="4">
    <source>
        <dbReference type="ARBA" id="ARBA00023471"/>
    </source>
</evidence>
<comment type="catalytic activity">
    <reaction evidence="5">
        <text>siroheme + 2 H(+) = 12,18-didecarboxysiroheme + 2 CO2</text>
        <dbReference type="Rhea" id="RHEA:19093"/>
        <dbReference type="ChEBI" id="CHEBI:15378"/>
        <dbReference type="ChEBI" id="CHEBI:16526"/>
        <dbReference type="ChEBI" id="CHEBI:60052"/>
        <dbReference type="ChEBI" id="CHEBI:140497"/>
        <dbReference type="EC" id="4.1.1.111"/>
    </reaction>
</comment>
<dbReference type="Gene3D" id="3.30.70.3460">
    <property type="match status" value="2"/>
</dbReference>
<keyword evidence="1" id="KW-0456">Lyase</keyword>
<dbReference type="PANTHER" id="PTHR43413">
    <property type="entry name" value="TRANSCRIPTIONAL REGULATOR, ASNC FAMILY"/>
    <property type="match status" value="1"/>
</dbReference>
<dbReference type="InterPro" id="IPR050684">
    <property type="entry name" value="HTH-Siroheme_Decarb"/>
</dbReference>
<comment type="pathway">
    <text evidence="2">Porphyrin-containing compound metabolism.</text>
</comment>
<organism evidence="8 9">
    <name type="scientific">Hydrogenophaga bisanensis</name>
    <dbReference type="NCBI Taxonomy" id="439611"/>
    <lineage>
        <taxon>Bacteria</taxon>
        <taxon>Pseudomonadati</taxon>
        <taxon>Pseudomonadota</taxon>
        <taxon>Betaproteobacteria</taxon>
        <taxon>Burkholderiales</taxon>
        <taxon>Comamonadaceae</taxon>
        <taxon>Hydrogenophaga</taxon>
    </lineage>
</organism>
<dbReference type="RefSeq" id="WP_382255137.1">
    <property type="nucleotide sequence ID" value="NZ_JBHTBX010000003.1"/>
</dbReference>
<evidence type="ECO:0000313" key="9">
    <source>
        <dbReference type="Proteomes" id="UP001596495"/>
    </source>
</evidence>
<comment type="caution">
    <text evidence="8">The sequence shown here is derived from an EMBL/GenBank/DDBJ whole genome shotgun (WGS) entry which is preliminary data.</text>
</comment>
<evidence type="ECO:0000256" key="3">
    <source>
        <dbReference type="ARBA" id="ARBA00023457"/>
    </source>
</evidence>
<dbReference type="InterPro" id="IPR040523">
    <property type="entry name" value="AsnC_trans_reg2"/>
</dbReference>
<sequence>MDIHPHLKLRLLNDWQHDFPLKAQPFASIAVALRVCEEDVLAGYAGALADGSLSRIGGVFSHGAGGAAVLGAMAVPDHRLEEVAAIVSACPGVNHNYAREHRVNLWFVMTGPDRQQVEASMQQLEQRTGLPAWRLHMVRPYRIDLGFDLRHAVSRRPMRVSHPAATEPLQGQDLPLASLIEEGLPLVPRPFAAWSRRLGMTETDVIRTVGDWLRNGRLKRFGVVVRHHELGFAANAMTVYDVPDDRVDAHGQILAAQPGVTLAYRRTRAPGWPFNLYAMVHGTNRDAVRSVIERVTDAAGLVGHDRQVLFSTIRYKQTGGRRFRDHHAQEVSHAVAG</sequence>
<dbReference type="InterPro" id="IPR053953">
    <property type="entry name" value="NirdL-like_HTH"/>
</dbReference>
<evidence type="ECO:0000256" key="1">
    <source>
        <dbReference type="ARBA" id="ARBA00023239"/>
    </source>
</evidence>
<feature type="domain" description="Siroheme decarboxylase NirL-like HTH" evidence="7">
    <location>
        <begin position="179"/>
        <end position="216"/>
    </location>
</feature>
<proteinExistence type="inferred from homology"/>
<evidence type="ECO:0000313" key="8">
    <source>
        <dbReference type="EMBL" id="MFC7434164.1"/>
    </source>
</evidence>
<dbReference type="Pfam" id="PF22451">
    <property type="entry name" value="NirdL-like_HTH"/>
    <property type="match status" value="2"/>
</dbReference>
<gene>
    <name evidence="8" type="ORF">ACFQNJ_06525</name>
</gene>
<reference evidence="9" key="1">
    <citation type="journal article" date="2019" name="Int. J. Syst. Evol. Microbiol.">
        <title>The Global Catalogue of Microorganisms (GCM) 10K type strain sequencing project: providing services to taxonomists for standard genome sequencing and annotation.</title>
        <authorList>
            <consortium name="The Broad Institute Genomics Platform"/>
            <consortium name="The Broad Institute Genome Sequencing Center for Infectious Disease"/>
            <person name="Wu L."/>
            <person name="Ma J."/>
        </authorList>
    </citation>
    <scope>NUCLEOTIDE SEQUENCE [LARGE SCALE GENOMIC DNA]</scope>
    <source>
        <strain evidence="9">CCUG 54518</strain>
    </source>
</reference>
<dbReference type="Proteomes" id="UP001596495">
    <property type="component" value="Unassembled WGS sequence"/>
</dbReference>